<evidence type="ECO:0000256" key="1">
    <source>
        <dbReference type="SAM" id="SignalP"/>
    </source>
</evidence>
<name>A0ABU3TFA2_9BACT</name>
<dbReference type="EMBL" id="JAWDJT010000003">
    <property type="protein sequence ID" value="MDU0370038.1"/>
    <property type="molecule type" value="Genomic_DNA"/>
</dbReference>
<gene>
    <name evidence="3" type="ORF">ROI90_06500</name>
</gene>
<dbReference type="RefSeq" id="WP_315997527.1">
    <property type="nucleotide sequence ID" value="NZ_JAWDJT010000003.1"/>
</dbReference>
<evidence type="ECO:0000313" key="3">
    <source>
        <dbReference type="EMBL" id="MDU0370038.1"/>
    </source>
</evidence>
<protein>
    <submittedName>
        <fullName evidence="3">S41 family peptidase</fullName>
    </submittedName>
</protein>
<reference evidence="3 4" key="1">
    <citation type="submission" date="2023-10" db="EMBL/GenBank/DDBJ databases">
        <title>Hymenobacter endophyticus sp. nov., an isolate from the leaf tissues of wheat.</title>
        <authorList>
            <person name="Dai Y."/>
        </authorList>
    </citation>
    <scope>NUCLEOTIDE SEQUENCE [LARGE SCALE GENOMIC DNA]</scope>
    <source>
        <strain evidence="3 4">ZK17L-C2</strain>
    </source>
</reference>
<comment type="caution">
    <text evidence="3">The sequence shown here is derived from an EMBL/GenBank/DDBJ whole genome shotgun (WGS) entry which is preliminary data.</text>
</comment>
<organism evidence="3 4">
    <name type="scientific">Hymenobacter endophyticus</name>
    <dbReference type="NCBI Taxonomy" id="3076335"/>
    <lineage>
        <taxon>Bacteria</taxon>
        <taxon>Pseudomonadati</taxon>
        <taxon>Bacteroidota</taxon>
        <taxon>Cytophagia</taxon>
        <taxon>Cytophagales</taxon>
        <taxon>Hymenobacteraceae</taxon>
        <taxon>Hymenobacter</taxon>
    </lineage>
</organism>
<evidence type="ECO:0000259" key="2">
    <source>
        <dbReference type="SMART" id="SM00245"/>
    </source>
</evidence>
<dbReference type="Gene3D" id="3.90.226.10">
    <property type="entry name" value="2-enoyl-CoA Hydratase, Chain A, domain 1"/>
    <property type="match status" value="1"/>
</dbReference>
<evidence type="ECO:0000313" key="4">
    <source>
        <dbReference type="Proteomes" id="UP001250698"/>
    </source>
</evidence>
<feature type="signal peptide" evidence="1">
    <location>
        <begin position="1"/>
        <end position="20"/>
    </location>
</feature>
<accession>A0ABU3TFA2</accession>
<dbReference type="InterPro" id="IPR029045">
    <property type="entry name" value="ClpP/crotonase-like_dom_sf"/>
</dbReference>
<dbReference type="Pfam" id="PF03572">
    <property type="entry name" value="Peptidase_S41"/>
    <property type="match status" value="1"/>
</dbReference>
<feature type="domain" description="Tail specific protease" evidence="2">
    <location>
        <begin position="94"/>
        <end position="299"/>
    </location>
</feature>
<keyword evidence="1" id="KW-0732">Signal</keyword>
<dbReference type="SUPFAM" id="SSF52096">
    <property type="entry name" value="ClpP/crotonase"/>
    <property type="match status" value="1"/>
</dbReference>
<sequence>MKNIFLMIFFGLLSTEPLFAQNTKPTSAAIIADDIATIIRKNSLFSDSLNWPILIEEARNISIKINTPEDTKLIYDFFTDKLREKGDNHSFFITGNQIAKITTQSDALQPQGRYLGNGIGYIKVPACFNFDKDKDRKFANNIRLEIKKIDTENTIASWIVDLRQNTGGNMWPMLAGLNALTKDGVAGYFVTPQGKRSWKVENGIAWGAGTIDKYKIKNPNARIVVLIDSLTGSSGEMTAISFSGLPNVKFFGTQSAGYTTANSGFKLSNGDQLYLATGAAADRNHKIFTGKITPDFLVKLGNDGEDTVLDKALQWLR</sequence>
<dbReference type="Proteomes" id="UP001250698">
    <property type="component" value="Unassembled WGS sequence"/>
</dbReference>
<dbReference type="InterPro" id="IPR005151">
    <property type="entry name" value="Tail-specific_protease"/>
</dbReference>
<feature type="chain" id="PRO_5047140575" evidence="1">
    <location>
        <begin position="21"/>
        <end position="317"/>
    </location>
</feature>
<proteinExistence type="predicted"/>
<keyword evidence="4" id="KW-1185">Reference proteome</keyword>
<dbReference type="SMART" id="SM00245">
    <property type="entry name" value="TSPc"/>
    <property type="match status" value="1"/>
</dbReference>